<dbReference type="GO" id="GO:0004252">
    <property type="term" value="F:serine-type endopeptidase activity"/>
    <property type="evidence" value="ECO:0007669"/>
    <property type="project" value="InterPro"/>
</dbReference>
<organism evidence="5 6">
    <name type="scientific">Bdellovibrio bacteriovorus</name>
    <dbReference type="NCBI Taxonomy" id="959"/>
    <lineage>
        <taxon>Bacteria</taxon>
        <taxon>Pseudomonadati</taxon>
        <taxon>Bdellovibrionota</taxon>
        <taxon>Bdellovibrionia</taxon>
        <taxon>Bdellovibrionales</taxon>
        <taxon>Pseudobdellovibrionaceae</taxon>
        <taxon>Bdellovibrio</taxon>
    </lineage>
</organism>
<dbReference type="OrthoDB" id="5289868at2"/>
<dbReference type="InterPro" id="IPR001314">
    <property type="entry name" value="Peptidase_S1A"/>
</dbReference>
<keyword evidence="2" id="KW-1015">Disulfide bond</keyword>
<dbReference type="InterPro" id="IPR001254">
    <property type="entry name" value="Trypsin_dom"/>
</dbReference>
<dbReference type="SUPFAM" id="SSF50494">
    <property type="entry name" value="Trypsin-like serine proteases"/>
    <property type="match status" value="1"/>
</dbReference>
<dbReference type="PANTHER" id="PTHR24276">
    <property type="entry name" value="POLYSERASE-RELATED"/>
    <property type="match status" value="1"/>
</dbReference>
<dbReference type="RefSeq" id="WP_063205814.1">
    <property type="nucleotide sequence ID" value="NZ_LUKD01000001.1"/>
</dbReference>
<gene>
    <name evidence="5" type="ORF">AZI87_07195</name>
</gene>
<evidence type="ECO:0000259" key="4">
    <source>
        <dbReference type="PROSITE" id="PS50240"/>
    </source>
</evidence>
<accession>A0A161PQQ8</accession>
<dbReference type="PRINTS" id="PR00722">
    <property type="entry name" value="CHYMOTRYPSIN"/>
</dbReference>
<proteinExistence type="inferred from homology"/>
<feature type="signal peptide" evidence="3">
    <location>
        <begin position="1"/>
        <end position="22"/>
    </location>
</feature>
<dbReference type="AlphaFoldDB" id="A0A161PQQ8"/>
<dbReference type="InterPro" id="IPR009003">
    <property type="entry name" value="Peptidase_S1_PA"/>
</dbReference>
<dbReference type="PANTHER" id="PTHR24276:SF98">
    <property type="entry name" value="FI18310P1-RELATED"/>
    <property type="match status" value="1"/>
</dbReference>
<dbReference type="Gene3D" id="2.40.10.10">
    <property type="entry name" value="Trypsin-like serine proteases"/>
    <property type="match status" value="1"/>
</dbReference>
<evidence type="ECO:0000313" key="6">
    <source>
        <dbReference type="Proteomes" id="UP000075799"/>
    </source>
</evidence>
<comment type="similarity">
    <text evidence="1">Belongs to the peptidase S1 family.</text>
</comment>
<dbReference type="PROSITE" id="PS50240">
    <property type="entry name" value="TRYPSIN_DOM"/>
    <property type="match status" value="1"/>
</dbReference>
<feature type="chain" id="PRO_5007824744" evidence="3">
    <location>
        <begin position="23"/>
        <end position="282"/>
    </location>
</feature>
<dbReference type="InterPro" id="IPR043504">
    <property type="entry name" value="Peptidase_S1_PA_chymotrypsin"/>
</dbReference>
<comment type="caution">
    <text evidence="5">The sequence shown here is derived from an EMBL/GenBank/DDBJ whole genome shotgun (WGS) entry which is preliminary data.</text>
</comment>
<protein>
    <submittedName>
        <fullName evidence="5">Trypsin</fullName>
    </submittedName>
</protein>
<dbReference type="InterPro" id="IPR018114">
    <property type="entry name" value="TRYPSIN_HIS"/>
</dbReference>
<sequence>MKSTVFKAALVTGLLGSLIACSPAKQNSVQLGADSTSIIGGVPVDSKDVIAKSTVALVASVVTQDGQEGQFICTGSLLTSNIVLTAGHCVPEVGSEYKEVALYVIFNTDLNNMQRGDIRLVVDYVIHTEYGKTGEQGEDAHDLALVKFSGAMAPGYQLAKFLDDETLLTAGKKVTLAGYGLIETDGVNTKSDNKLRKVDVEIVEDFGKHEILLDQTQGKGACHGDSGGPAFLEVNGTQYVWGVTSRGAGKDGKDDCSLVSVYTKVKSESTFVKDALKKLSGK</sequence>
<keyword evidence="3" id="KW-0732">Signal</keyword>
<evidence type="ECO:0000256" key="1">
    <source>
        <dbReference type="ARBA" id="ARBA00007664"/>
    </source>
</evidence>
<dbReference type="EMBL" id="LUKD01000001">
    <property type="protein sequence ID" value="KYG69003.1"/>
    <property type="molecule type" value="Genomic_DNA"/>
</dbReference>
<feature type="domain" description="Peptidase S1" evidence="4">
    <location>
        <begin position="38"/>
        <end position="277"/>
    </location>
</feature>
<dbReference type="PROSITE" id="PS51257">
    <property type="entry name" value="PROKAR_LIPOPROTEIN"/>
    <property type="match status" value="1"/>
</dbReference>
<dbReference type="Proteomes" id="UP000075799">
    <property type="component" value="Unassembled WGS sequence"/>
</dbReference>
<dbReference type="PROSITE" id="PS00134">
    <property type="entry name" value="TRYPSIN_HIS"/>
    <property type="match status" value="1"/>
</dbReference>
<evidence type="ECO:0000256" key="3">
    <source>
        <dbReference type="SAM" id="SignalP"/>
    </source>
</evidence>
<evidence type="ECO:0000313" key="5">
    <source>
        <dbReference type="EMBL" id="KYG69003.1"/>
    </source>
</evidence>
<dbReference type="GO" id="GO:0006508">
    <property type="term" value="P:proteolysis"/>
    <property type="evidence" value="ECO:0007669"/>
    <property type="project" value="InterPro"/>
</dbReference>
<dbReference type="SMART" id="SM00020">
    <property type="entry name" value="Tryp_SPc"/>
    <property type="match status" value="1"/>
</dbReference>
<reference evidence="5 6" key="1">
    <citation type="submission" date="2016-03" db="EMBL/GenBank/DDBJ databases">
        <authorList>
            <person name="Ploux O."/>
        </authorList>
    </citation>
    <scope>NUCLEOTIDE SEQUENCE [LARGE SCALE GENOMIC DNA]</scope>
    <source>
        <strain evidence="5 6">EC13</strain>
    </source>
</reference>
<name>A0A161PQQ8_BDEBC</name>
<dbReference type="InterPro" id="IPR050430">
    <property type="entry name" value="Peptidase_S1"/>
</dbReference>
<evidence type="ECO:0000256" key="2">
    <source>
        <dbReference type="ARBA" id="ARBA00023157"/>
    </source>
</evidence>
<dbReference type="Pfam" id="PF00089">
    <property type="entry name" value="Trypsin"/>
    <property type="match status" value="1"/>
</dbReference>